<keyword evidence="4 6" id="KW-1133">Transmembrane helix</keyword>
<comment type="subcellular location">
    <subcellularLocation>
        <location evidence="1">Cell membrane</location>
        <topology evidence="1">Multi-pass membrane protein</topology>
    </subcellularLocation>
</comment>
<feature type="transmembrane region" description="Helical" evidence="6">
    <location>
        <begin position="82"/>
        <end position="101"/>
    </location>
</feature>
<feature type="domain" description="Major facilitator superfamily (MFS) profile" evidence="7">
    <location>
        <begin position="15"/>
        <end position="393"/>
    </location>
</feature>
<keyword evidence="2" id="KW-0813">Transport</keyword>
<evidence type="ECO:0000259" key="7">
    <source>
        <dbReference type="PROSITE" id="PS50850"/>
    </source>
</evidence>
<dbReference type="GO" id="GO:0005886">
    <property type="term" value="C:plasma membrane"/>
    <property type="evidence" value="ECO:0007669"/>
    <property type="project" value="UniProtKB-SubCell"/>
</dbReference>
<name>A0A4R5KHZ1_9BACL</name>
<dbReference type="InterPro" id="IPR020846">
    <property type="entry name" value="MFS_dom"/>
</dbReference>
<dbReference type="PANTHER" id="PTHR23531:SF2">
    <property type="entry name" value="PERMEASE"/>
    <property type="match status" value="1"/>
</dbReference>
<dbReference type="InterPro" id="IPR011701">
    <property type="entry name" value="MFS"/>
</dbReference>
<evidence type="ECO:0000256" key="4">
    <source>
        <dbReference type="ARBA" id="ARBA00022989"/>
    </source>
</evidence>
<feature type="transmembrane region" description="Helical" evidence="6">
    <location>
        <begin position="250"/>
        <end position="268"/>
    </location>
</feature>
<evidence type="ECO:0000256" key="5">
    <source>
        <dbReference type="ARBA" id="ARBA00023136"/>
    </source>
</evidence>
<keyword evidence="9" id="KW-1185">Reference proteome</keyword>
<evidence type="ECO:0000256" key="6">
    <source>
        <dbReference type="SAM" id="Phobius"/>
    </source>
</evidence>
<evidence type="ECO:0000256" key="1">
    <source>
        <dbReference type="ARBA" id="ARBA00004651"/>
    </source>
</evidence>
<feature type="transmembrane region" description="Helical" evidence="6">
    <location>
        <begin position="343"/>
        <end position="363"/>
    </location>
</feature>
<proteinExistence type="predicted"/>
<evidence type="ECO:0000256" key="2">
    <source>
        <dbReference type="ARBA" id="ARBA00022448"/>
    </source>
</evidence>
<feature type="transmembrane region" description="Helical" evidence="6">
    <location>
        <begin position="369"/>
        <end position="388"/>
    </location>
</feature>
<dbReference type="RefSeq" id="WP_133231830.1">
    <property type="nucleotide sequence ID" value="NZ_SMRT01000011.1"/>
</dbReference>
<feature type="transmembrane region" description="Helical" evidence="6">
    <location>
        <begin position="217"/>
        <end position="238"/>
    </location>
</feature>
<dbReference type="AlphaFoldDB" id="A0A4R5KHZ1"/>
<feature type="transmembrane region" description="Helical" evidence="6">
    <location>
        <begin position="303"/>
        <end position="323"/>
    </location>
</feature>
<dbReference type="GO" id="GO:0022857">
    <property type="term" value="F:transmembrane transporter activity"/>
    <property type="evidence" value="ECO:0007669"/>
    <property type="project" value="InterPro"/>
</dbReference>
<reference evidence="8 9" key="1">
    <citation type="submission" date="2019-03" db="EMBL/GenBank/DDBJ databases">
        <title>This is whole genome sequence of Paenibacillus sp MS74 strain.</title>
        <authorList>
            <person name="Trinh H.N."/>
        </authorList>
    </citation>
    <scope>NUCLEOTIDE SEQUENCE [LARGE SCALE GENOMIC DNA]</scope>
    <source>
        <strain evidence="8 9">MS74</strain>
    </source>
</reference>
<organism evidence="8 9">
    <name type="scientific">Paenibacillus piri</name>
    <dbReference type="NCBI Taxonomy" id="2547395"/>
    <lineage>
        <taxon>Bacteria</taxon>
        <taxon>Bacillati</taxon>
        <taxon>Bacillota</taxon>
        <taxon>Bacilli</taxon>
        <taxon>Bacillales</taxon>
        <taxon>Paenibacillaceae</taxon>
        <taxon>Paenibacillus</taxon>
    </lineage>
</organism>
<feature type="transmembrane region" description="Helical" evidence="6">
    <location>
        <begin position="280"/>
        <end position="297"/>
    </location>
</feature>
<evidence type="ECO:0000256" key="3">
    <source>
        <dbReference type="ARBA" id="ARBA00022692"/>
    </source>
</evidence>
<dbReference type="InterPro" id="IPR036259">
    <property type="entry name" value="MFS_trans_sf"/>
</dbReference>
<feature type="transmembrane region" description="Helical" evidence="6">
    <location>
        <begin position="52"/>
        <end position="70"/>
    </location>
</feature>
<sequence>MERANLDGGKIWTKPFLLLSMSSFFMFLNFYMLATTLPLFVKDVLGGSQQQMGLVITLYVVGNVLFRPFSGRWVDRFGKKKMAVLSLAVFFIASLLYLGTYELALLLMVRIIHGASYGVASTATSAIAADIVPASRKGEGIGYFSMFMSIAMVIGPALGLVLWNASGDTALLGTGLVVSLCSLLLAMALRMPLEDRKPEQAMPRTKWTWSNLIEKKALPVSMAGFVLAFSYSSLTAFMSSYTIELHQSGITSYFFICFAVMIVLSRPLIGKVFDKYSEHYLAYPGIVLFIVGMVLVSQAQTGWMLLAAGAIMGLGYGALLPCFQTLAMKLAPAHRTGLATGTFFLFFDLGYGFGSYVLGLIAAGTNYRTMFLAASIIVLLSAVIYYVFHHRAQLSRKPVLAANK</sequence>
<keyword evidence="3 6" id="KW-0812">Transmembrane</keyword>
<feature type="transmembrane region" description="Helical" evidence="6">
    <location>
        <begin position="169"/>
        <end position="189"/>
    </location>
</feature>
<protein>
    <submittedName>
        <fullName evidence="8">MFS transporter</fullName>
    </submittedName>
</protein>
<dbReference type="OrthoDB" id="9814001at2"/>
<dbReference type="Pfam" id="PF07690">
    <property type="entry name" value="MFS_1"/>
    <property type="match status" value="1"/>
</dbReference>
<dbReference type="Proteomes" id="UP000295636">
    <property type="component" value="Unassembled WGS sequence"/>
</dbReference>
<dbReference type="SUPFAM" id="SSF103473">
    <property type="entry name" value="MFS general substrate transporter"/>
    <property type="match status" value="1"/>
</dbReference>
<dbReference type="PROSITE" id="PS50850">
    <property type="entry name" value="MFS"/>
    <property type="match status" value="1"/>
</dbReference>
<keyword evidence="5 6" id="KW-0472">Membrane</keyword>
<feature type="transmembrane region" description="Helical" evidence="6">
    <location>
        <begin position="141"/>
        <end position="163"/>
    </location>
</feature>
<dbReference type="PANTHER" id="PTHR23531">
    <property type="entry name" value="QUINOLENE RESISTANCE PROTEIN NORA"/>
    <property type="match status" value="1"/>
</dbReference>
<feature type="transmembrane region" description="Helical" evidence="6">
    <location>
        <begin position="12"/>
        <end position="32"/>
    </location>
</feature>
<dbReference type="CDD" id="cd17489">
    <property type="entry name" value="MFS_YfcJ_like"/>
    <property type="match status" value="1"/>
</dbReference>
<gene>
    <name evidence="8" type="ORF">E1757_21175</name>
</gene>
<dbReference type="InterPro" id="IPR052714">
    <property type="entry name" value="MFS_Exporter"/>
</dbReference>
<evidence type="ECO:0000313" key="9">
    <source>
        <dbReference type="Proteomes" id="UP000295636"/>
    </source>
</evidence>
<comment type="caution">
    <text evidence="8">The sequence shown here is derived from an EMBL/GenBank/DDBJ whole genome shotgun (WGS) entry which is preliminary data.</text>
</comment>
<accession>A0A4R5KHZ1</accession>
<dbReference type="Gene3D" id="1.20.1250.20">
    <property type="entry name" value="MFS general substrate transporter like domains"/>
    <property type="match status" value="1"/>
</dbReference>
<evidence type="ECO:0000313" key="8">
    <source>
        <dbReference type="EMBL" id="TDF95053.1"/>
    </source>
</evidence>
<dbReference type="EMBL" id="SMRT01000011">
    <property type="protein sequence ID" value="TDF95053.1"/>
    <property type="molecule type" value="Genomic_DNA"/>
</dbReference>